<evidence type="ECO:0000256" key="1">
    <source>
        <dbReference type="SAM" id="Phobius"/>
    </source>
</evidence>
<dbReference type="HOGENOM" id="CLU_2146880_0_0_1"/>
<dbReference type="Proteomes" id="UP000054217">
    <property type="component" value="Unassembled WGS sequence"/>
</dbReference>
<evidence type="ECO:0000313" key="2">
    <source>
        <dbReference type="EMBL" id="KIO09050.1"/>
    </source>
</evidence>
<keyword evidence="1" id="KW-0472">Membrane</keyword>
<gene>
    <name evidence="2" type="ORF">M404DRAFT_22260</name>
</gene>
<dbReference type="EMBL" id="KN831955">
    <property type="protein sequence ID" value="KIO09050.1"/>
    <property type="molecule type" value="Genomic_DNA"/>
</dbReference>
<reference evidence="3" key="2">
    <citation type="submission" date="2015-01" db="EMBL/GenBank/DDBJ databases">
        <title>Evolutionary Origins and Diversification of the Mycorrhizal Mutualists.</title>
        <authorList>
            <consortium name="DOE Joint Genome Institute"/>
            <consortium name="Mycorrhizal Genomics Consortium"/>
            <person name="Kohler A."/>
            <person name="Kuo A."/>
            <person name="Nagy L.G."/>
            <person name="Floudas D."/>
            <person name="Copeland A."/>
            <person name="Barry K.W."/>
            <person name="Cichocki N."/>
            <person name="Veneault-Fourrey C."/>
            <person name="LaButti K."/>
            <person name="Lindquist E.A."/>
            <person name="Lipzen A."/>
            <person name="Lundell T."/>
            <person name="Morin E."/>
            <person name="Murat C."/>
            <person name="Riley R."/>
            <person name="Ohm R."/>
            <person name="Sun H."/>
            <person name="Tunlid A."/>
            <person name="Henrissat B."/>
            <person name="Grigoriev I.V."/>
            <person name="Hibbett D.S."/>
            <person name="Martin F."/>
        </authorList>
    </citation>
    <scope>NUCLEOTIDE SEQUENCE [LARGE SCALE GENOMIC DNA]</scope>
    <source>
        <strain evidence="3">Marx 270</strain>
    </source>
</reference>
<dbReference type="AlphaFoldDB" id="A0A0C3P6T4"/>
<keyword evidence="1" id="KW-0812">Transmembrane</keyword>
<dbReference type="InParanoid" id="A0A0C3P6T4"/>
<reference evidence="2 3" key="1">
    <citation type="submission" date="2014-04" db="EMBL/GenBank/DDBJ databases">
        <authorList>
            <consortium name="DOE Joint Genome Institute"/>
            <person name="Kuo A."/>
            <person name="Kohler A."/>
            <person name="Costa M.D."/>
            <person name="Nagy L.G."/>
            <person name="Floudas D."/>
            <person name="Copeland A."/>
            <person name="Barry K.W."/>
            <person name="Cichocki N."/>
            <person name="Veneault-Fourrey C."/>
            <person name="LaButti K."/>
            <person name="Lindquist E.A."/>
            <person name="Lipzen A."/>
            <person name="Lundell T."/>
            <person name="Morin E."/>
            <person name="Murat C."/>
            <person name="Sun H."/>
            <person name="Tunlid A."/>
            <person name="Henrissat B."/>
            <person name="Grigoriev I.V."/>
            <person name="Hibbett D.S."/>
            <person name="Martin F."/>
            <person name="Nordberg H.P."/>
            <person name="Cantor M.N."/>
            <person name="Hua S.X."/>
        </authorList>
    </citation>
    <scope>NUCLEOTIDE SEQUENCE [LARGE SCALE GENOMIC DNA]</scope>
    <source>
        <strain evidence="2 3">Marx 270</strain>
    </source>
</reference>
<keyword evidence="3" id="KW-1185">Reference proteome</keyword>
<feature type="transmembrane region" description="Helical" evidence="1">
    <location>
        <begin position="20"/>
        <end position="39"/>
    </location>
</feature>
<keyword evidence="1" id="KW-1133">Transmembrane helix</keyword>
<evidence type="ECO:0000313" key="3">
    <source>
        <dbReference type="Proteomes" id="UP000054217"/>
    </source>
</evidence>
<sequence>MSLNLRKGTERSSRTMVTGAAAGAYMLVGMIVSTGTFGGCELKCEANGSVVVATEEFAILGSRKSLLAFLRRLLVADQVFMSGAEAYDGGRRETVVSKGLGRGLIAGPTLSN</sequence>
<organism evidence="2 3">
    <name type="scientific">Pisolithus tinctorius Marx 270</name>
    <dbReference type="NCBI Taxonomy" id="870435"/>
    <lineage>
        <taxon>Eukaryota</taxon>
        <taxon>Fungi</taxon>
        <taxon>Dikarya</taxon>
        <taxon>Basidiomycota</taxon>
        <taxon>Agaricomycotina</taxon>
        <taxon>Agaricomycetes</taxon>
        <taxon>Agaricomycetidae</taxon>
        <taxon>Boletales</taxon>
        <taxon>Sclerodermatineae</taxon>
        <taxon>Pisolithaceae</taxon>
        <taxon>Pisolithus</taxon>
    </lineage>
</organism>
<dbReference type="OrthoDB" id="10507824at2759"/>
<accession>A0A0C3P6T4</accession>
<proteinExistence type="predicted"/>
<name>A0A0C3P6T4_PISTI</name>
<protein>
    <submittedName>
        <fullName evidence="2">Uncharacterized protein</fullName>
    </submittedName>
</protein>